<evidence type="ECO:0000256" key="1">
    <source>
        <dbReference type="ARBA" id="ARBA00022468"/>
    </source>
</evidence>
<comment type="caution">
    <text evidence="6">The sequence shown here is derived from an EMBL/GenBank/DDBJ whole genome shotgun (WGS) entry which is preliminary data.</text>
</comment>
<dbReference type="InterPro" id="IPR013761">
    <property type="entry name" value="SAM/pointed_sf"/>
</dbReference>
<feature type="compositionally biased region" description="Low complexity" evidence="3">
    <location>
        <begin position="1722"/>
        <end position="1739"/>
    </location>
</feature>
<dbReference type="PANTHER" id="PTHR12659:SF7">
    <property type="entry name" value="CROSSVEINLESS C, ISOFORM C"/>
    <property type="match status" value="1"/>
</dbReference>
<feature type="region of interest" description="Disordered" evidence="3">
    <location>
        <begin position="1286"/>
        <end position="1315"/>
    </location>
</feature>
<feature type="region of interest" description="Disordered" evidence="3">
    <location>
        <begin position="1366"/>
        <end position="1425"/>
    </location>
</feature>
<accession>A0A8S4N6K9</accession>
<feature type="compositionally biased region" description="Basic and acidic residues" evidence="3">
    <location>
        <begin position="1868"/>
        <end position="1882"/>
    </location>
</feature>
<dbReference type="InterPro" id="IPR002913">
    <property type="entry name" value="START_lipid-bd_dom"/>
</dbReference>
<feature type="compositionally biased region" description="Basic residues" evidence="3">
    <location>
        <begin position="1147"/>
        <end position="1159"/>
    </location>
</feature>
<dbReference type="SUPFAM" id="SSF55961">
    <property type="entry name" value="Bet v1-like"/>
    <property type="match status" value="1"/>
</dbReference>
<feature type="region of interest" description="Disordered" evidence="3">
    <location>
        <begin position="706"/>
        <end position="835"/>
    </location>
</feature>
<reference evidence="6" key="1">
    <citation type="submission" date="2022-03" db="EMBL/GenBank/DDBJ databases">
        <authorList>
            <person name="Martin C."/>
        </authorList>
    </citation>
    <scope>NUCLEOTIDE SEQUENCE</scope>
</reference>
<feature type="compositionally biased region" description="Polar residues" evidence="3">
    <location>
        <begin position="822"/>
        <end position="835"/>
    </location>
</feature>
<evidence type="ECO:0000256" key="2">
    <source>
        <dbReference type="ARBA" id="ARBA00022553"/>
    </source>
</evidence>
<dbReference type="Pfam" id="PF01852">
    <property type="entry name" value="START"/>
    <property type="match status" value="1"/>
</dbReference>
<feature type="compositionally biased region" description="Low complexity" evidence="3">
    <location>
        <begin position="1126"/>
        <end position="1138"/>
    </location>
</feature>
<feature type="compositionally biased region" description="Low complexity" evidence="3">
    <location>
        <begin position="1502"/>
        <end position="1513"/>
    </location>
</feature>
<dbReference type="Pfam" id="PF00620">
    <property type="entry name" value="RhoGAP"/>
    <property type="match status" value="1"/>
</dbReference>
<feature type="region of interest" description="Disordered" evidence="3">
    <location>
        <begin position="206"/>
        <end position="233"/>
    </location>
</feature>
<feature type="region of interest" description="Disordered" evidence="3">
    <location>
        <begin position="253"/>
        <end position="272"/>
    </location>
</feature>
<dbReference type="SMART" id="SM00234">
    <property type="entry name" value="START"/>
    <property type="match status" value="1"/>
</dbReference>
<feature type="compositionally biased region" description="Polar residues" evidence="3">
    <location>
        <begin position="1069"/>
        <end position="1088"/>
    </location>
</feature>
<name>A0A8S4N6K9_OWEFU</name>
<feature type="compositionally biased region" description="Basic and acidic residues" evidence="3">
    <location>
        <begin position="1685"/>
        <end position="1695"/>
    </location>
</feature>
<feature type="domain" description="Rho-GAP" evidence="4">
    <location>
        <begin position="2188"/>
        <end position="2392"/>
    </location>
</feature>
<dbReference type="Proteomes" id="UP000749559">
    <property type="component" value="Unassembled WGS sequence"/>
</dbReference>
<feature type="compositionally biased region" description="Basic and acidic residues" evidence="3">
    <location>
        <begin position="1484"/>
        <end position="1498"/>
    </location>
</feature>
<proteinExistence type="predicted"/>
<feature type="compositionally biased region" description="Basic and acidic residues" evidence="3">
    <location>
        <begin position="253"/>
        <end position="262"/>
    </location>
</feature>
<feature type="compositionally biased region" description="Polar residues" evidence="3">
    <location>
        <begin position="346"/>
        <end position="360"/>
    </location>
</feature>
<feature type="compositionally biased region" description="Polar residues" evidence="3">
    <location>
        <begin position="460"/>
        <end position="513"/>
    </location>
</feature>
<feature type="region of interest" description="Disordered" evidence="3">
    <location>
        <begin position="548"/>
        <end position="610"/>
    </location>
</feature>
<feature type="compositionally biased region" description="Low complexity" evidence="3">
    <location>
        <begin position="1392"/>
        <end position="1422"/>
    </location>
</feature>
<feature type="compositionally biased region" description="Low complexity" evidence="3">
    <location>
        <begin position="744"/>
        <end position="756"/>
    </location>
</feature>
<dbReference type="PROSITE" id="PS50848">
    <property type="entry name" value="START"/>
    <property type="match status" value="1"/>
</dbReference>
<feature type="compositionally biased region" description="Polar residues" evidence="3">
    <location>
        <begin position="548"/>
        <end position="568"/>
    </location>
</feature>
<feature type="compositionally biased region" description="Polar residues" evidence="3">
    <location>
        <begin position="1855"/>
        <end position="1865"/>
    </location>
</feature>
<evidence type="ECO:0000259" key="4">
    <source>
        <dbReference type="PROSITE" id="PS50238"/>
    </source>
</evidence>
<feature type="region of interest" description="Disordered" evidence="3">
    <location>
        <begin position="1439"/>
        <end position="1520"/>
    </location>
</feature>
<dbReference type="EMBL" id="CAIIXF020000002">
    <property type="protein sequence ID" value="CAH1777028.1"/>
    <property type="molecule type" value="Genomic_DNA"/>
</dbReference>
<dbReference type="Gene3D" id="1.10.555.10">
    <property type="entry name" value="Rho GTPase activation protein"/>
    <property type="match status" value="1"/>
</dbReference>
<feature type="compositionally biased region" description="Polar residues" evidence="3">
    <location>
        <begin position="583"/>
        <end position="595"/>
    </location>
</feature>
<dbReference type="InterPro" id="IPR008936">
    <property type="entry name" value="Rho_GTPase_activation_prot"/>
</dbReference>
<dbReference type="PANTHER" id="PTHR12659">
    <property type="entry name" value="RHO-TYPE GTPASE ACTIVATING PROTEIN"/>
    <property type="match status" value="1"/>
</dbReference>
<dbReference type="GO" id="GO:0008289">
    <property type="term" value="F:lipid binding"/>
    <property type="evidence" value="ECO:0007669"/>
    <property type="project" value="InterPro"/>
</dbReference>
<keyword evidence="1" id="KW-0343">GTPase activation</keyword>
<gene>
    <name evidence="6" type="ORF">OFUS_LOCUS4140</name>
</gene>
<feature type="compositionally biased region" description="Polar residues" evidence="3">
    <location>
        <begin position="1898"/>
        <end position="1909"/>
    </location>
</feature>
<feature type="region of interest" description="Disordered" evidence="3">
    <location>
        <begin position="450"/>
        <end position="513"/>
    </location>
</feature>
<feature type="compositionally biased region" description="Basic and acidic residues" evidence="3">
    <location>
        <begin position="1089"/>
        <end position="1104"/>
    </location>
</feature>
<feature type="compositionally biased region" description="Polar residues" evidence="3">
    <location>
        <begin position="1654"/>
        <end position="1672"/>
    </location>
</feature>
<dbReference type="InterPro" id="IPR000198">
    <property type="entry name" value="RhoGAP_dom"/>
</dbReference>
<dbReference type="SUPFAM" id="SSF47769">
    <property type="entry name" value="SAM/Pointed domain"/>
    <property type="match status" value="1"/>
</dbReference>
<feature type="region of interest" description="Disordered" evidence="3">
    <location>
        <begin position="1853"/>
        <end position="1885"/>
    </location>
</feature>
<feature type="region of interest" description="Disordered" evidence="3">
    <location>
        <begin position="330"/>
        <end position="360"/>
    </location>
</feature>
<dbReference type="Gene3D" id="1.10.287.2070">
    <property type="match status" value="1"/>
</dbReference>
<evidence type="ECO:0000313" key="7">
    <source>
        <dbReference type="Proteomes" id="UP000749559"/>
    </source>
</evidence>
<dbReference type="GO" id="GO:0030036">
    <property type="term" value="P:actin cytoskeleton organization"/>
    <property type="evidence" value="ECO:0007669"/>
    <property type="project" value="TreeGrafter"/>
</dbReference>
<organism evidence="6 7">
    <name type="scientific">Owenia fusiformis</name>
    <name type="common">Polychaete worm</name>
    <dbReference type="NCBI Taxonomy" id="6347"/>
    <lineage>
        <taxon>Eukaryota</taxon>
        <taxon>Metazoa</taxon>
        <taxon>Spiralia</taxon>
        <taxon>Lophotrochozoa</taxon>
        <taxon>Annelida</taxon>
        <taxon>Polychaeta</taxon>
        <taxon>Sedentaria</taxon>
        <taxon>Canalipalpata</taxon>
        <taxon>Sabellida</taxon>
        <taxon>Oweniida</taxon>
        <taxon>Oweniidae</taxon>
        <taxon>Owenia</taxon>
    </lineage>
</organism>
<dbReference type="GO" id="GO:0035023">
    <property type="term" value="P:regulation of Rho protein signal transduction"/>
    <property type="evidence" value="ECO:0007669"/>
    <property type="project" value="TreeGrafter"/>
</dbReference>
<sequence>MSAADDFKEIDQYMRKAEEEIHLTFADLDNSHNAPVPSRRSIQYAKHCGIEFNCVQENDPPNQNGTSVYYDIIKTFDDPNIRQNADLTTIEYTFNQAKYIKMMEIRNAVMDSDISFKMTCLDSAIGNNQSSSGDLLGNSHFEQNQTSEHMTNIGIDNIHYMKSGQSGHTYTQECSSDLESAIIEAPVIKQQESLNVEHHVKKVSPVNIGSDRDKPHAGARLEEGDKKPPVLQQDPINEEHSVKIGPDTPEQIKKQREQRRGMEVGVPRRPSVEREISCKKNNDIHIEPDSKLHEVYKATTAYNEPLTGAGNDKWNEMIVNNLPYETKTKGHAFDSKRSPAPPKNLHGNTRSVTSSDDVTPSPCSEEVWGFTCQTVENKVYSSCDEEGTNTDSDTDRDSATLSSCSDMEYKLTTISCSIDGSQNASYPLDVTPKYSVGAAPKSRNLKLQKPVLLPKPKGLSISSPTSHNKGSIPVTSFDRNQNNKYETSVGNIQHGNSPLKQVETSSGNILKQSDSSKCNKYEINRNDQTTYVKTPLNKFQIIDKNARSMSKTTSNEKSQHTADNTKLNSVHVRHKPANLRIGVSQNDNNRGQYKNNKGHHGDNKEHDEDEPNVFEDARVVVEVHSPVHQLVSMFETGQTRIEQQTKTNKEQYKNKESESKCENVKAQCETIPPKCDTAKVQVVDKLPRNSIESGSFSDNEIMRLVQSQKLRGDRPRSPSPMLKGESYPMEITEERQSRRDRSRTFSGSRSRSRSPSPLLKGDTFPRGFSHGENRSAQTRKQPKLGVAGRSKSVDSGSIRWPNKARASVDINVEKHNDKHSSKLNSKAVDQNSTKSKIADNHKVDENGREVFLQKSTEKHTAKPLSSIGHLKAFNQSAFIPVKSKSSSNPLSRFVAAFEPKMKHKPLVLDHDYRSRSLSPKIAIKAKTPDKPPVAKDTPVTMATPSTPVESNPECNIGNPPAGKSAKSGLADKLKKLSEKLQSISFNTEGGNSSTFPLIFRPKPDNEVNLLTVQSGSHGKLLEVEGQKIEKYPLAVTCKSAETLETYNKRPKMGIGDIGHHSNRTAFSLHNKTNLPISRGSVVNSNNKTESSEKAKSDLKTKRNETNVSHVTKGNDIINGSPNEVHTPNNNDTKNTNLNFERHDVKRSSGKSKSKAKKVTRSTQTSKSKDVSVKKSHSVNEHDSKKDYKLSHKQTSQSLKIKNGHDKLNGVANRKCEQLRGVREGTPAGVLIYRNQSAVDAEHSPTNKYNTMSLERPSKNLDIVRENIEFHKSETNVDDQKRQVAQQVKSPRLTKSEFYTSGTNNKANTDLNHNPAPLKRQTFHVECPVAPQIPPTPQAPISQPRDHMKLPSLLQLLNEKGIKIPEAQSNVAPTTNPWVKASEIDSLERRSVTSRSTESNGNHSIPSDSDSTRTPTPTTPMSPNTAKTLLDTLHKKYYAHQYHRKGDYNSDQSKSGDERERSLTPTPQNQKSREFRQMSAPPLDFNHKGHERKPSDQDSGKASSPSSPFLRSPSGNIDGSVIQDEEELQSFRTEKESIEIEAIEACKWLRAAGFPQYAQMYEDLQFPVDINSVENDHDFLDRDSIQSLFRRLNTLNKCATMKIETPPRKMEVDESDDEDQCALSDKWKFQRSSRRWSRKDLDSPIEHLEKERLKSSSSRDSVITDNDSLSMQDDSPLLHSKTSHGRTPETEKKHIDFYLPEQSSPPVPRFHGCPVAHLDIPQSSTSQFSDTESSTSPTSPRLRRSASEKVKNGAKSFLRKMDVTGKSKKQTRRKHFKEDVEISGPVLMRDSDIEARIQHLNCVDISPTNETPPGGLDITTTTTTTTTVQRRSDLNAPGDNDQTQLSHMIDSKKESFANTRSRNCSEASGLRDHAQRNDSDPHLIKGGYIQTEHGSQINIRTGSFNFGSDSGDNRHKFVTDSHSANQSPAVERRLGSHNAEGDTSLSRMSIYDNVPPTSADSSKLHQELDLILSELFENISGLNNMTTQPIEDIDVSGIQQTEADITEQISDTQLIEDMEDVIDVNLTSLGTQESATMTTTIVSTNQDAISENLDIEVTTTTSRTSSNDNVSEGDFGKDSPSTPRTELRERRDSGVGSSLTRAPSDRRRPRIRWHSFQKCHRPSFNSRTLRISNLSTGQLMLVRKLSLLKLTAVMEKYSPVNRTGWNWIMPKFIKRFKTPDYKDKQVFGVPLLHILQKTGQTLPQCILYAMRFLRRNAAEAVGIFRKSGVRSRIQKLRSQIEANPDMTNFEGHQAYDVADLLKQYFRELPECVLTNKLSETFISIFQLCPRELRLEALQAAYMLMPDENREVLQSLLLFLRDMADHSDKNQMTESNLAVCFAPSLFHLSGLRSSNSSPKRNRKNIGVPDQKELLDQKAAHECLTQMIVDSKKIVTVHEDTISKCKFSYIEQGDPVTLEDLGHRYGNDKGNPNAYLETCIQGLLKEARDKFKGWINVSSSTMATNIDLSYKKVGDGHPLRLWKCCVDLEAPPIEVLNRVLRERQTWDEDLLKWRVIDRLDKNTEIFQYVTNSMAPHPTRDYCELRTWRTDLPKGACMLVSTSVDHPGAPLLGGCRAVTLASRYLIEPCGSGKSRLTHISRVDTRGRSPEWYNKAYGHISAMLMSHLRDSFKQQTDGPETKV</sequence>
<feature type="compositionally biased region" description="Polar residues" evidence="3">
    <location>
        <begin position="940"/>
        <end position="953"/>
    </location>
</feature>
<dbReference type="FunFam" id="3.30.530.20:FF:000009">
    <property type="entry name" value="StAR related lipid transfer domain containing 13"/>
    <property type="match status" value="1"/>
</dbReference>
<feature type="region of interest" description="Disordered" evidence="3">
    <location>
        <begin position="1898"/>
        <end position="1943"/>
    </location>
</feature>
<feature type="region of interest" description="Disordered" evidence="3">
    <location>
        <begin position="2056"/>
        <end position="2106"/>
    </location>
</feature>
<protein>
    <submittedName>
        <fullName evidence="6">Uncharacterized protein</fullName>
    </submittedName>
</protein>
<feature type="compositionally biased region" description="Polar residues" evidence="3">
    <location>
        <begin position="1296"/>
        <end position="1311"/>
    </location>
</feature>
<feature type="compositionally biased region" description="Basic and acidic residues" evidence="3">
    <location>
        <begin position="210"/>
        <end position="228"/>
    </location>
</feature>
<dbReference type="SUPFAM" id="SSF48350">
    <property type="entry name" value="GTPase activation domain, GAP"/>
    <property type="match status" value="1"/>
</dbReference>
<feature type="compositionally biased region" description="Basic and acidic residues" evidence="3">
    <location>
        <begin position="1381"/>
        <end position="1390"/>
    </location>
</feature>
<feature type="compositionally biased region" description="Basic and acidic residues" evidence="3">
    <location>
        <begin position="811"/>
        <end position="820"/>
    </location>
</feature>
<evidence type="ECO:0000259" key="5">
    <source>
        <dbReference type="PROSITE" id="PS50848"/>
    </source>
</evidence>
<keyword evidence="2" id="KW-0597">Phosphoprotein</keyword>
<feature type="compositionally biased region" description="Basic and acidic residues" evidence="3">
    <location>
        <begin position="1443"/>
        <end position="1461"/>
    </location>
</feature>
<dbReference type="PROSITE" id="PS50238">
    <property type="entry name" value="RHOGAP"/>
    <property type="match status" value="1"/>
</dbReference>
<dbReference type="CDD" id="cd09538">
    <property type="entry name" value="SAM_DLC1_2-like"/>
    <property type="match status" value="1"/>
</dbReference>
<keyword evidence="7" id="KW-1185">Reference proteome</keyword>
<feature type="compositionally biased region" description="Polar residues" evidence="3">
    <location>
        <begin position="1366"/>
        <end position="1376"/>
    </location>
</feature>
<dbReference type="GO" id="GO:0007165">
    <property type="term" value="P:signal transduction"/>
    <property type="evidence" value="ECO:0007669"/>
    <property type="project" value="InterPro"/>
</dbReference>
<dbReference type="GO" id="GO:0005096">
    <property type="term" value="F:GTPase activator activity"/>
    <property type="evidence" value="ECO:0007669"/>
    <property type="project" value="UniProtKB-KW"/>
</dbReference>
<feature type="region of interest" description="Disordered" evidence="3">
    <location>
        <begin position="1648"/>
        <end position="1752"/>
    </location>
</feature>
<feature type="compositionally biased region" description="Basic and acidic residues" evidence="3">
    <location>
        <begin position="732"/>
        <end position="743"/>
    </location>
</feature>
<feature type="region of interest" description="Disordered" evidence="3">
    <location>
        <begin position="1069"/>
        <end position="1203"/>
    </location>
</feature>
<feature type="region of interest" description="Disordered" evidence="3">
    <location>
        <begin position="926"/>
        <end position="967"/>
    </location>
</feature>
<dbReference type="Gene3D" id="3.30.530.20">
    <property type="match status" value="1"/>
</dbReference>
<dbReference type="SMART" id="SM00324">
    <property type="entry name" value="RhoGAP"/>
    <property type="match status" value="1"/>
</dbReference>
<feature type="compositionally biased region" description="Polar residues" evidence="3">
    <location>
        <begin position="1105"/>
        <end position="1125"/>
    </location>
</feature>
<evidence type="ECO:0000256" key="3">
    <source>
        <dbReference type="SAM" id="MobiDB-lite"/>
    </source>
</evidence>
<dbReference type="OrthoDB" id="10003330at2759"/>
<feature type="compositionally biased region" description="Basic and acidic residues" evidence="3">
    <location>
        <begin position="1166"/>
        <end position="1189"/>
    </location>
</feature>
<feature type="domain" description="START" evidence="5">
    <location>
        <begin position="2422"/>
        <end position="2608"/>
    </location>
</feature>
<dbReference type="InterPro" id="IPR023393">
    <property type="entry name" value="START-like_dom_sf"/>
</dbReference>
<dbReference type="CDD" id="cd08869">
    <property type="entry name" value="START_RhoGAP"/>
    <property type="match status" value="1"/>
</dbReference>
<evidence type="ECO:0000313" key="6">
    <source>
        <dbReference type="EMBL" id="CAH1777028.1"/>
    </source>
</evidence>